<sequence>MQHDPVQALIDKITNTDEAQRKRLLKYAANLPDASRRKAMASAVDFNYKAKSEFPEVGKVTLIYCGFIMGLKDYHYSEHTASNRKNSAEYADLAEEILEERIMKVPKKRKESSIKYKVKAHIGEIHTARKKSISFRDITVYLNTVCKIRVTAEYVRRIYAEYSL</sequence>
<proteinExistence type="predicted"/>
<reference evidence="1" key="2">
    <citation type="journal article" date="2021" name="Int. J. Syst. Evol. Microbiol.">
        <title>Geomonas silvestris sp. nov., Geomonas paludis sp. nov. and Geomonas limicola sp. nov., isolated from terrestrial environments, and emended description of the genus Geomonas.</title>
        <authorList>
            <person name="Itoh H."/>
            <person name="Xu Z."/>
            <person name="Masuda Y."/>
            <person name="Ushijima N."/>
            <person name="Hayakawa C."/>
            <person name="Shiratori Y."/>
            <person name="Senoo K."/>
        </authorList>
    </citation>
    <scope>NUCLEOTIDE SEQUENCE</scope>
    <source>
        <strain evidence="1">Red736</strain>
    </source>
</reference>
<organism evidence="1 3">
    <name type="scientific">Geomonas paludis</name>
    <dbReference type="NCBI Taxonomy" id="2740185"/>
    <lineage>
        <taxon>Bacteria</taxon>
        <taxon>Pseudomonadati</taxon>
        <taxon>Thermodesulfobacteriota</taxon>
        <taxon>Desulfuromonadia</taxon>
        <taxon>Geobacterales</taxon>
        <taxon>Geobacteraceae</taxon>
        <taxon>Geomonas</taxon>
    </lineage>
</organism>
<gene>
    <name evidence="1" type="ORF">GMPD_38170</name>
    <name evidence="2" type="ORF">M1B72_02710</name>
</gene>
<dbReference type="AlphaFoldDB" id="A0A6V8N077"/>
<name>A0A6V8N077_9BACT</name>
<keyword evidence="4" id="KW-1185">Reference proteome</keyword>
<evidence type="ECO:0000313" key="4">
    <source>
        <dbReference type="Proteomes" id="UP000831485"/>
    </source>
</evidence>
<evidence type="ECO:0000313" key="1">
    <source>
        <dbReference type="EMBL" id="GFO65898.1"/>
    </source>
</evidence>
<dbReference type="EMBL" id="CP096574">
    <property type="protein sequence ID" value="UPU36635.1"/>
    <property type="molecule type" value="Genomic_DNA"/>
</dbReference>
<evidence type="ECO:0000313" key="2">
    <source>
        <dbReference type="EMBL" id="UPU36635.1"/>
    </source>
</evidence>
<dbReference type="Proteomes" id="UP000568888">
    <property type="component" value="Unassembled WGS sequence"/>
</dbReference>
<dbReference type="EMBL" id="BLXY01000013">
    <property type="protein sequence ID" value="GFO65898.1"/>
    <property type="molecule type" value="Genomic_DNA"/>
</dbReference>
<dbReference type="Proteomes" id="UP000831485">
    <property type="component" value="Chromosome"/>
</dbReference>
<dbReference type="RefSeq" id="WP_183350380.1">
    <property type="nucleotide sequence ID" value="NZ_BLXY01000013.1"/>
</dbReference>
<accession>A0A6V8N077</accession>
<reference evidence="3" key="1">
    <citation type="submission" date="2020-06" db="EMBL/GenBank/DDBJ databases">
        <title>Draft genomic sequecing of Geomonas sp. Red736.</title>
        <authorList>
            <person name="Itoh H."/>
            <person name="Xu Z.X."/>
            <person name="Ushijima N."/>
            <person name="Masuda Y."/>
            <person name="Shiratori Y."/>
            <person name="Senoo K."/>
        </authorList>
    </citation>
    <scope>NUCLEOTIDE SEQUENCE [LARGE SCALE GENOMIC DNA]</scope>
    <source>
        <strain evidence="3">Red736</strain>
    </source>
</reference>
<evidence type="ECO:0000313" key="3">
    <source>
        <dbReference type="Proteomes" id="UP000568888"/>
    </source>
</evidence>
<protein>
    <submittedName>
        <fullName evidence="1">Uncharacterized protein</fullName>
    </submittedName>
</protein>
<reference evidence="2" key="3">
    <citation type="submission" date="2022-04" db="EMBL/GenBank/DDBJ databases">
        <authorList>
            <person name="Liu G."/>
        </authorList>
    </citation>
    <scope>NUCLEOTIDE SEQUENCE</scope>
    <source>
        <strain evidence="2">RG22</strain>
    </source>
</reference>